<dbReference type="KEGG" id="rch:RUM_05440"/>
<dbReference type="HOGENOM" id="CLU_165983_1_0_9"/>
<dbReference type="RefSeq" id="WP_015557671.1">
    <property type="nucleotide sequence ID" value="NC_021039.1"/>
</dbReference>
<organism evidence="2 3">
    <name type="scientific">Ruminococcus champanellensis (strain DSM 18848 / JCM 17042 / KCTC 15320 / 18P13)</name>
    <dbReference type="NCBI Taxonomy" id="213810"/>
    <lineage>
        <taxon>Bacteria</taxon>
        <taxon>Bacillati</taxon>
        <taxon>Bacillota</taxon>
        <taxon>Clostridia</taxon>
        <taxon>Eubacteriales</taxon>
        <taxon>Oscillospiraceae</taxon>
        <taxon>Ruminococcus</taxon>
    </lineage>
</organism>
<dbReference type="Proteomes" id="UP000007054">
    <property type="component" value="Chromosome"/>
</dbReference>
<evidence type="ECO:0008006" key="4">
    <source>
        <dbReference type="Google" id="ProtNLM"/>
    </source>
</evidence>
<protein>
    <recommendedName>
        <fullName evidence="4">DNA repair protein</fullName>
    </recommendedName>
</protein>
<keyword evidence="3" id="KW-1185">Reference proteome</keyword>
<keyword evidence="1" id="KW-0175">Coiled coil</keyword>
<evidence type="ECO:0000313" key="3">
    <source>
        <dbReference type="Proteomes" id="UP000007054"/>
    </source>
</evidence>
<dbReference type="PATRIC" id="fig|213810.4.peg.450"/>
<proteinExistence type="predicted"/>
<accession>D4LAW9</accession>
<dbReference type="STRING" id="213810.RUM_05440"/>
<evidence type="ECO:0000313" key="2">
    <source>
        <dbReference type="EMBL" id="CBL16764.1"/>
    </source>
</evidence>
<reference evidence="2" key="1">
    <citation type="submission" date="2010-03" db="EMBL/GenBank/DDBJ databases">
        <title>The genome sequence of Ruminococcus sp. 18P13.</title>
        <authorList>
            <consortium name="metaHIT consortium -- http://www.metahit.eu/"/>
            <person name="Pajon A."/>
            <person name="Turner K."/>
            <person name="Parkhill J."/>
            <person name="Bernalier A."/>
        </authorList>
    </citation>
    <scope>NUCLEOTIDE SEQUENCE [LARGE SCALE GENOMIC DNA]</scope>
    <source>
        <strain evidence="2">Type strain: 18P13</strain>
    </source>
</reference>
<dbReference type="GeneID" id="83155361"/>
<dbReference type="AlphaFoldDB" id="D4LAW9"/>
<gene>
    <name evidence="2" type="ordered locus">RUM_05440</name>
</gene>
<feature type="coiled-coil region" evidence="1">
    <location>
        <begin position="18"/>
        <end position="52"/>
    </location>
</feature>
<evidence type="ECO:0000256" key="1">
    <source>
        <dbReference type="SAM" id="Coils"/>
    </source>
</evidence>
<name>D4LAW9_RUMC1</name>
<sequence length="93" mass="10501">MTDKEFKRLKRSELIEIIYEYQKREQALQSRVEALQAQLDEKNLKIQQAGSIAEATAALTGIFEAAQKTADAYLEHIRAANPPPEPEKKADTT</sequence>
<dbReference type="EMBL" id="FP929052">
    <property type="protein sequence ID" value="CBL16764.1"/>
    <property type="molecule type" value="Genomic_DNA"/>
</dbReference>
<dbReference type="BioCyc" id="RCHA213810:RUM_RS02625-MONOMER"/>
<reference evidence="2" key="2">
    <citation type="submission" date="2010-03" db="EMBL/GenBank/DDBJ databases">
        <authorList>
            <person name="Pajon A."/>
        </authorList>
    </citation>
    <scope>NUCLEOTIDE SEQUENCE</scope>
    <source>
        <strain evidence="2">Type strain: 18P13</strain>
    </source>
</reference>